<sequence length="162" mass="17230">MLAVLAAAAALSLAPQDGPTHKWLLIGMGEDSIFGADAGSVRREGDIAHITGVVVEAAVTDGRRYYVTTTRFDCAARTGHVARIDTFGPDGAPLEVHQPEADVDLGGRNSVLERQFNAACSNDWPFDQANEASALDFSRWAVRDVIDNGVLAQLNANARPGQ</sequence>
<proteinExistence type="predicted"/>
<name>A0A7W6JD30_9CAUL</name>
<evidence type="ECO:0000313" key="1">
    <source>
        <dbReference type="EMBL" id="MBB4082915.1"/>
    </source>
</evidence>
<evidence type="ECO:0000313" key="2">
    <source>
        <dbReference type="Proteomes" id="UP000529946"/>
    </source>
</evidence>
<dbReference type="AlphaFoldDB" id="A0A7W6JD30"/>
<gene>
    <name evidence="1" type="ORF">GGR12_001781</name>
</gene>
<organism evidence="1 2">
    <name type="scientific">Brevundimonas lenta</name>
    <dbReference type="NCBI Taxonomy" id="424796"/>
    <lineage>
        <taxon>Bacteria</taxon>
        <taxon>Pseudomonadati</taxon>
        <taxon>Pseudomonadota</taxon>
        <taxon>Alphaproteobacteria</taxon>
        <taxon>Caulobacterales</taxon>
        <taxon>Caulobacteraceae</taxon>
        <taxon>Brevundimonas</taxon>
    </lineage>
</organism>
<keyword evidence="2" id="KW-1185">Reference proteome</keyword>
<comment type="caution">
    <text evidence="1">The sequence shown here is derived from an EMBL/GenBank/DDBJ whole genome shotgun (WGS) entry which is preliminary data.</text>
</comment>
<accession>A0A7W6JD30</accession>
<reference evidence="1 2" key="1">
    <citation type="submission" date="2020-08" db="EMBL/GenBank/DDBJ databases">
        <title>Genomic Encyclopedia of Type Strains, Phase IV (KMG-IV): sequencing the most valuable type-strain genomes for metagenomic binning, comparative biology and taxonomic classification.</title>
        <authorList>
            <person name="Goeker M."/>
        </authorList>
    </citation>
    <scope>NUCLEOTIDE SEQUENCE [LARGE SCALE GENOMIC DNA]</scope>
    <source>
        <strain evidence="1 2">DSM 23960</strain>
    </source>
</reference>
<dbReference type="Proteomes" id="UP000529946">
    <property type="component" value="Unassembled WGS sequence"/>
</dbReference>
<dbReference type="RefSeq" id="WP_183204065.1">
    <property type="nucleotide sequence ID" value="NZ_BAAAER010000001.1"/>
</dbReference>
<dbReference type="EMBL" id="JACIDM010000002">
    <property type="protein sequence ID" value="MBB4082915.1"/>
    <property type="molecule type" value="Genomic_DNA"/>
</dbReference>
<protein>
    <submittedName>
        <fullName evidence="1">Uncharacterized protein</fullName>
    </submittedName>
</protein>